<dbReference type="Proteomes" id="UP000813463">
    <property type="component" value="Chromosome 1"/>
</dbReference>
<accession>A0A9R0HSL0</accession>
<dbReference type="AlphaFoldDB" id="A0A9R0HSL0"/>
<organism evidence="1 2">
    <name type="scientific">Spinacia oleracea</name>
    <name type="common">Spinach</name>
    <dbReference type="NCBI Taxonomy" id="3562"/>
    <lineage>
        <taxon>Eukaryota</taxon>
        <taxon>Viridiplantae</taxon>
        <taxon>Streptophyta</taxon>
        <taxon>Embryophyta</taxon>
        <taxon>Tracheophyta</taxon>
        <taxon>Spermatophyta</taxon>
        <taxon>Magnoliopsida</taxon>
        <taxon>eudicotyledons</taxon>
        <taxon>Gunneridae</taxon>
        <taxon>Pentapetalae</taxon>
        <taxon>Caryophyllales</taxon>
        <taxon>Chenopodiaceae</taxon>
        <taxon>Chenopodioideae</taxon>
        <taxon>Anserineae</taxon>
        <taxon>Spinacia</taxon>
    </lineage>
</organism>
<evidence type="ECO:0008006" key="3">
    <source>
        <dbReference type="Google" id="ProtNLM"/>
    </source>
</evidence>
<proteinExistence type="predicted"/>
<sequence length="196" mass="22859">MANNPTFPIPVFGGENYNFWKIEMKTLLRSQGLWSYADKGYMEYEDESILTEAQKKQLDGERMKDAKALYLIQNAVKDTIFPRILRANTAKEAWEILEQEFQGDSKVRSIKLHSLRRDFEILKMKEGEFIEDYFSKVIEIVNQMQSYGEKISDEKIVKKNLVSLTDKFDNIVTIIEETKDLSKITVEQLMGSLESH</sequence>
<name>A0A9R0HSL0_SPIOL</name>
<dbReference type="GeneID" id="110775892"/>
<dbReference type="KEGG" id="soe:110775892"/>
<keyword evidence="1" id="KW-1185">Reference proteome</keyword>
<dbReference type="RefSeq" id="XP_021836177.2">
    <property type="nucleotide sequence ID" value="XM_021980485.2"/>
</dbReference>
<reference evidence="2" key="2">
    <citation type="submission" date="2025-08" db="UniProtKB">
        <authorList>
            <consortium name="RefSeq"/>
        </authorList>
    </citation>
    <scope>IDENTIFICATION</scope>
    <source>
        <tissue evidence="2">Leaf</tissue>
    </source>
</reference>
<gene>
    <name evidence="2" type="primary">LOC110775892</name>
</gene>
<dbReference type="Pfam" id="PF14223">
    <property type="entry name" value="Retrotran_gag_2"/>
    <property type="match status" value="1"/>
</dbReference>
<dbReference type="PANTHER" id="PTHR35317:SF35">
    <property type="entry name" value="DUF4219 DOMAIN-CONTAINING PROTEIN"/>
    <property type="match status" value="1"/>
</dbReference>
<protein>
    <recommendedName>
        <fullName evidence="3">DUF4219 domain-containing protein</fullName>
    </recommendedName>
</protein>
<evidence type="ECO:0000313" key="2">
    <source>
        <dbReference type="RefSeq" id="XP_021836177.2"/>
    </source>
</evidence>
<evidence type="ECO:0000313" key="1">
    <source>
        <dbReference type="Proteomes" id="UP000813463"/>
    </source>
</evidence>
<reference evidence="1" key="1">
    <citation type="journal article" date="2021" name="Nat. Commun.">
        <title>Genomic analyses provide insights into spinach domestication and the genetic basis of agronomic traits.</title>
        <authorList>
            <person name="Cai X."/>
            <person name="Sun X."/>
            <person name="Xu C."/>
            <person name="Sun H."/>
            <person name="Wang X."/>
            <person name="Ge C."/>
            <person name="Zhang Z."/>
            <person name="Wang Q."/>
            <person name="Fei Z."/>
            <person name="Jiao C."/>
            <person name="Wang Q."/>
        </authorList>
    </citation>
    <scope>NUCLEOTIDE SEQUENCE [LARGE SCALE GENOMIC DNA]</scope>
    <source>
        <strain evidence="1">cv. Varoflay</strain>
    </source>
</reference>
<dbReference type="PANTHER" id="PTHR35317">
    <property type="entry name" value="OS04G0629600 PROTEIN"/>
    <property type="match status" value="1"/>
</dbReference>